<keyword evidence="5" id="KW-0505">Motor protein</keyword>
<feature type="binding site" evidence="5">
    <location>
        <begin position="583"/>
        <end position="590"/>
    </location>
    <ligand>
        <name>ATP</name>
        <dbReference type="ChEBI" id="CHEBI:30616"/>
    </ligand>
</feature>
<evidence type="ECO:0000313" key="9">
    <source>
        <dbReference type="EMBL" id="KAK1892137.1"/>
    </source>
</evidence>
<dbReference type="InterPro" id="IPR027640">
    <property type="entry name" value="Kinesin-like_fam"/>
</dbReference>
<feature type="region of interest" description="Disordered" evidence="7">
    <location>
        <begin position="71"/>
        <end position="113"/>
    </location>
</feature>
<dbReference type="GO" id="GO:0005524">
    <property type="term" value="F:ATP binding"/>
    <property type="evidence" value="ECO:0007669"/>
    <property type="project" value="UniProtKB-UniRule"/>
</dbReference>
<evidence type="ECO:0000256" key="3">
    <source>
        <dbReference type="ARBA" id="ARBA00022840"/>
    </source>
</evidence>
<dbReference type="GO" id="GO:0005856">
    <property type="term" value="C:cytoskeleton"/>
    <property type="evidence" value="ECO:0007669"/>
    <property type="project" value="UniProtKB-SubCell"/>
</dbReference>
<evidence type="ECO:0000256" key="1">
    <source>
        <dbReference type="ARBA" id="ARBA00004245"/>
    </source>
</evidence>
<sequence>MYMNSSGAESGSYSLTFLGKKVGRHHAVAPAGKQRAWETTNRSTCPEDLVLSSRPGRAPVSASHVLEDLPGSVPELKDERPCPIIHNTQFDPYEDSPAGSSESQLSDSSEADRSQDVKIYIPYESAELCINQIAEDMGAMKRKHLEKVQELEENFQVTARRNQEWTVQRLRSHHQNKLNTLRRILDVYQDKVEKKNADWERRVEALNTQNEEKSKMLELFSTRLDVLHSHQASTLQELQMARQEVGKIQEMLMASSQEQQEAAEEGESTENKGLSAQQQTVACNDSEQPLEGAKARLEELKESLYQREREITELLEAQRSPVPPVPQSPCSVLLPTVIHKAQALCSAVPEARALLDLMIEENRAALVEARDKLDREQMAREDSNSKEDKANDQEGFAESESSVSLLQERVRGYEVSYLALDCIKTGESPVINECDAVAELEDILGQGTIRTTEGVKSVGQQLLLLQDQLKQVKDEKKKIIDNYTSERTMRKKYYNMVEDMKGKIRVFCRIRPLSRTEDAQGGAIAVEKIDDFSVSVDTPRGPREFQFDKVFTAEASQEDLFQDTNRLIQSAIDGYNVCIFAYGQTGSGKTFTMVGEGPEEPRDNAEIF</sequence>
<dbReference type="AlphaFoldDB" id="A0AAD9BXF8"/>
<dbReference type="SUPFAM" id="SSF52540">
    <property type="entry name" value="P-loop containing nucleoside triphosphate hydrolases"/>
    <property type="match status" value="1"/>
</dbReference>
<evidence type="ECO:0000259" key="8">
    <source>
        <dbReference type="PROSITE" id="PS50067"/>
    </source>
</evidence>
<gene>
    <name evidence="9" type="ORF">KUDE01_007214</name>
</gene>
<protein>
    <submittedName>
        <fullName evidence="9">Kinesin-like protein KIN-14E</fullName>
    </submittedName>
</protein>
<dbReference type="InterPro" id="IPR001752">
    <property type="entry name" value="Kinesin_motor_dom"/>
</dbReference>
<keyword evidence="4" id="KW-0206">Cytoskeleton</keyword>
<evidence type="ECO:0000256" key="6">
    <source>
        <dbReference type="SAM" id="Coils"/>
    </source>
</evidence>
<keyword evidence="3 5" id="KW-0067">ATP-binding</keyword>
<feature type="coiled-coil region" evidence="6">
    <location>
        <begin position="290"/>
        <end position="317"/>
    </location>
</feature>
<comment type="caution">
    <text evidence="9">The sequence shown here is derived from an EMBL/GenBank/DDBJ whole genome shotgun (WGS) entry which is preliminary data.</text>
</comment>
<feature type="compositionally biased region" description="Basic and acidic residues" evidence="7">
    <location>
        <begin position="375"/>
        <end position="392"/>
    </location>
</feature>
<feature type="domain" description="Kinesin motor" evidence="8">
    <location>
        <begin position="503"/>
        <end position="608"/>
    </location>
</feature>
<evidence type="ECO:0000256" key="5">
    <source>
        <dbReference type="PROSITE-ProRule" id="PRU00283"/>
    </source>
</evidence>
<proteinExistence type="inferred from homology"/>
<feature type="coiled-coil region" evidence="6">
    <location>
        <begin position="455"/>
        <end position="482"/>
    </location>
</feature>
<dbReference type="InterPro" id="IPR036961">
    <property type="entry name" value="Kinesin_motor_dom_sf"/>
</dbReference>
<dbReference type="GO" id="GO:0003777">
    <property type="term" value="F:microtubule motor activity"/>
    <property type="evidence" value="ECO:0007669"/>
    <property type="project" value="InterPro"/>
</dbReference>
<feature type="coiled-coil region" evidence="6">
    <location>
        <begin position="134"/>
        <end position="216"/>
    </location>
</feature>
<feature type="region of interest" description="Disordered" evidence="7">
    <location>
        <begin position="375"/>
        <end position="401"/>
    </location>
</feature>
<evidence type="ECO:0000256" key="7">
    <source>
        <dbReference type="SAM" id="MobiDB-lite"/>
    </source>
</evidence>
<comment type="subcellular location">
    <subcellularLocation>
        <location evidence="1">Cytoplasm</location>
        <location evidence="1">Cytoskeleton</location>
    </subcellularLocation>
</comment>
<accession>A0AAD9BXF8</accession>
<dbReference type="PANTHER" id="PTHR47972">
    <property type="entry name" value="KINESIN-LIKE PROTEIN KLP-3"/>
    <property type="match status" value="1"/>
</dbReference>
<dbReference type="InterPro" id="IPR027417">
    <property type="entry name" value="P-loop_NTPase"/>
</dbReference>
<keyword evidence="2 5" id="KW-0547">Nucleotide-binding</keyword>
<reference evidence="9" key="1">
    <citation type="submission" date="2023-04" db="EMBL/GenBank/DDBJ databases">
        <title>Chromosome-level genome of Chaenocephalus aceratus.</title>
        <authorList>
            <person name="Park H."/>
        </authorList>
    </citation>
    <scope>NUCLEOTIDE SEQUENCE</scope>
    <source>
        <strain evidence="9">DE</strain>
        <tissue evidence="9">Muscle</tissue>
    </source>
</reference>
<evidence type="ECO:0000256" key="2">
    <source>
        <dbReference type="ARBA" id="ARBA00022741"/>
    </source>
</evidence>
<dbReference type="PANTHER" id="PTHR47972:SF16">
    <property type="entry name" value="KINESIN-LIKE PROTEIN"/>
    <property type="match status" value="1"/>
</dbReference>
<evidence type="ECO:0000256" key="4">
    <source>
        <dbReference type="ARBA" id="ARBA00023212"/>
    </source>
</evidence>
<feature type="region of interest" description="Disordered" evidence="7">
    <location>
        <begin position="254"/>
        <end position="278"/>
    </location>
</feature>
<dbReference type="Proteomes" id="UP001228049">
    <property type="component" value="Unassembled WGS sequence"/>
</dbReference>
<dbReference type="InterPro" id="IPR031852">
    <property type="entry name" value="Vik1/Cik1_MT-bd"/>
</dbReference>
<dbReference type="Gene3D" id="3.40.850.10">
    <property type="entry name" value="Kinesin motor domain"/>
    <property type="match status" value="1"/>
</dbReference>
<dbReference type="EMBL" id="JASDAP010000013">
    <property type="protein sequence ID" value="KAK1892137.1"/>
    <property type="molecule type" value="Genomic_DNA"/>
</dbReference>
<dbReference type="GO" id="GO:0007018">
    <property type="term" value="P:microtubule-based movement"/>
    <property type="evidence" value="ECO:0007669"/>
    <property type="project" value="InterPro"/>
</dbReference>
<comment type="similarity">
    <text evidence="5">Belongs to the TRAFAC class myosin-kinesin ATPase superfamily. Kinesin family.</text>
</comment>
<dbReference type="PROSITE" id="PS50067">
    <property type="entry name" value="KINESIN_MOTOR_2"/>
    <property type="match status" value="1"/>
</dbReference>
<evidence type="ECO:0000313" key="10">
    <source>
        <dbReference type="Proteomes" id="UP001228049"/>
    </source>
</evidence>
<keyword evidence="10" id="KW-1185">Reference proteome</keyword>
<keyword evidence="6" id="KW-0175">Coiled coil</keyword>
<name>A0AAD9BXF8_DISEL</name>
<keyword evidence="4" id="KW-0963">Cytoplasm</keyword>
<dbReference type="SMART" id="SM00129">
    <property type="entry name" value="KISc"/>
    <property type="match status" value="1"/>
</dbReference>
<dbReference type="GO" id="GO:0008017">
    <property type="term" value="F:microtubule binding"/>
    <property type="evidence" value="ECO:0007669"/>
    <property type="project" value="InterPro"/>
</dbReference>
<organism evidence="9 10">
    <name type="scientific">Dissostichus eleginoides</name>
    <name type="common">Patagonian toothfish</name>
    <name type="synonym">Dissostichus amissus</name>
    <dbReference type="NCBI Taxonomy" id="100907"/>
    <lineage>
        <taxon>Eukaryota</taxon>
        <taxon>Metazoa</taxon>
        <taxon>Chordata</taxon>
        <taxon>Craniata</taxon>
        <taxon>Vertebrata</taxon>
        <taxon>Euteleostomi</taxon>
        <taxon>Actinopterygii</taxon>
        <taxon>Neopterygii</taxon>
        <taxon>Teleostei</taxon>
        <taxon>Neoteleostei</taxon>
        <taxon>Acanthomorphata</taxon>
        <taxon>Eupercaria</taxon>
        <taxon>Perciformes</taxon>
        <taxon>Notothenioidei</taxon>
        <taxon>Nototheniidae</taxon>
        <taxon>Dissostichus</taxon>
    </lineage>
</organism>
<dbReference type="Pfam" id="PF16796">
    <property type="entry name" value="Microtub_bd"/>
    <property type="match status" value="1"/>
</dbReference>